<reference evidence="1" key="1">
    <citation type="journal article" date="2021" name="Mol. Plant Microbe Interact.">
        <title>Complete Genome Sequence of the Plant-Pathogenic Fungus Colletotrichum lupini.</title>
        <authorList>
            <person name="Baroncelli R."/>
            <person name="Pensec F."/>
            <person name="Da Lio D."/>
            <person name="Boufleur T."/>
            <person name="Vicente I."/>
            <person name="Sarrocco S."/>
            <person name="Picot A."/>
            <person name="Baraldi E."/>
            <person name="Sukno S."/>
            <person name="Thon M."/>
            <person name="Le Floch G."/>
        </authorList>
    </citation>
    <scope>NUCLEOTIDE SEQUENCE</scope>
    <source>
        <strain evidence="1">IMI 504893</strain>
    </source>
</reference>
<dbReference type="Proteomes" id="UP000830671">
    <property type="component" value="Chromosome 4"/>
</dbReference>
<protein>
    <submittedName>
        <fullName evidence="1">Uncharacterized protein</fullName>
    </submittedName>
</protein>
<dbReference type="GeneID" id="73342902"/>
<name>A0A9Q8STW0_9PEZI</name>
<proteinExistence type="predicted"/>
<sequence>MEIDSSDKRANCLDWRFAFLNSALDAIGAGSRFELPDPSYTLLDIRQSAWLEATKHHIATSTCTC</sequence>
<evidence type="ECO:0000313" key="1">
    <source>
        <dbReference type="EMBL" id="UQC83416.1"/>
    </source>
</evidence>
<dbReference type="AlphaFoldDB" id="A0A9Q8STW0"/>
<evidence type="ECO:0000313" key="2">
    <source>
        <dbReference type="Proteomes" id="UP000830671"/>
    </source>
</evidence>
<dbReference type="KEGG" id="clup:CLUP02_08911"/>
<organism evidence="1 2">
    <name type="scientific">Colletotrichum lupini</name>
    <dbReference type="NCBI Taxonomy" id="145971"/>
    <lineage>
        <taxon>Eukaryota</taxon>
        <taxon>Fungi</taxon>
        <taxon>Dikarya</taxon>
        <taxon>Ascomycota</taxon>
        <taxon>Pezizomycotina</taxon>
        <taxon>Sordariomycetes</taxon>
        <taxon>Hypocreomycetidae</taxon>
        <taxon>Glomerellales</taxon>
        <taxon>Glomerellaceae</taxon>
        <taxon>Colletotrichum</taxon>
        <taxon>Colletotrichum acutatum species complex</taxon>
    </lineage>
</organism>
<dbReference type="RefSeq" id="XP_049145035.1">
    <property type="nucleotide sequence ID" value="XM_049287892.1"/>
</dbReference>
<accession>A0A9Q8STW0</accession>
<gene>
    <name evidence="1" type="ORF">CLUP02_08911</name>
</gene>
<dbReference type="EMBL" id="CP019476">
    <property type="protein sequence ID" value="UQC83416.1"/>
    <property type="molecule type" value="Genomic_DNA"/>
</dbReference>
<keyword evidence="2" id="KW-1185">Reference proteome</keyword>